<dbReference type="EMBL" id="GL945443">
    <property type="protein sequence ID" value="EGO19550.1"/>
    <property type="molecule type" value="Genomic_DNA"/>
</dbReference>
<dbReference type="KEGG" id="sla:SERLADRAFT_443017"/>
<dbReference type="HOGENOM" id="CLU_1190497_0_0_1"/>
<sequence length="233" mass="24701">MPKDSSSQGLPHTPTLTHIRTRPRTIIHRPLTRPTHPACRSPIRSRTPRPVVLAPLALVRPAHGAHAMVLVHTVALAPPALARTFALQPQPHAERLQQRPQLRAFLLVRVRVGGGTTAVSHPSPRSDPGTQTLTQKAATAAAATTTAAENERAERAEGQRGGPYAPPAPGPPGTEKDRAARTPLAPGLARRRRPCGGESERGGPARSCSLPSPSLSPSSSPLPSLPYSPHRDH</sequence>
<feature type="region of interest" description="Disordered" evidence="1">
    <location>
        <begin position="115"/>
        <end position="233"/>
    </location>
</feature>
<feature type="compositionally biased region" description="Low complexity" evidence="1">
    <location>
        <begin position="137"/>
        <end position="148"/>
    </location>
</feature>
<protein>
    <submittedName>
        <fullName evidence="2">Uncharacterized protein</fullName>
    </submittedName>
</protein>
<dbReference type="Proteomes" id="UP000008064">
    <property type="component" value="Unassembled WGS sequence"/>
</dbReference>
<feature type="compositionally biased region" description="Low complexity" evidence="1">
    <location>
        <begin position="209"/>
        <end position="233"/>
    </location>
</feature>
<accession>F8PBB0</accession>
<dbReference type="GeneID" id="18815831"/>
<evidence type="ECO:0000256" key="1">
    <source>
        <dbReference type="SAM" id="MobiDB-lite"/>
    </source>
</evidence>
<dbReference type="AlphaFoldDB" id="F8PBB0"/>
<organism>
    <name type="scientific">Serpula lacrymans var. lacrymans (strain S7.9)</name>
    <name type="common">Dry rot fungus</name>
    <dbReference type="NCBI Taxonomy" id="578457"/>
    <lineage>
        <taxon>Eukaryota</taxon>
        <taxon>Fungi</taxon>
        <taxon>Dikarya</taxon>
        <taxon>Basidiomycota</taxon>
        <taxon>Agaricomycotina</taxon>
        <taxon>Agaricomycetes</taxon>
        <taxon>Agaricomycetidae</taxon>
        <taxon>Boletales</taxon>
        <taxon>Coniophorineae</taxon>
        <taxon>Serpulaceae</taxon>
        <taxon>Serpula</taxon>
    </lineage>
</organism>
<feature type="compositionally biased region" description="Basic and acidic residues" evidence="1">
    <location>
        <begin position="149"/>
        <end position="158"/>
    </location>
</feature>
<reference evidence="2" key="1">
    <citation type="submission" date="2011-04" db="EMBL/GenBank/DDBJ databases">
        <title>Evolution of plant cell wall degrading machinery underlies the functional diversity of forest fungi.</title>
        <authorList>
            <consortium name="US DOE Joint Genome Institute (JGI-PGF)"/>
            <person name="Eastwood D.C."/>
            <person name="Floudas D."/>
            <person name="Binder M."/>
            <person name="Majcherczyk A."/>
            <person name="Schneider P."/>
            <person name="Aerts A."/>
            <person name="Asiegbu F.O."/>
            <person name="Baker S.E."/>
            <person name="Barry K."/>
            <person name="Bendiksby M."/>
            <person name="Blumentritt M."/>
            <person name="Coutinho P.M."/>
            <person name="Cullen D."/>
            <person name="Cullen D."/>
            <person name="Gathman A."/>
            <person name="Goodell B."/>
            <person name="Henrissat B."/>
            <person name="Ihrmark K."/>
            <person name="Kauserud H."/>
            <person name="Kohler A."/>
            <person name="LaButti K."/>
            <person name="Lapidus A."/>
            <person name="Lavin J.L."/>
            <person name="Lee Y.-H."/>
            <person name="Lindquist E."/>
            <person name="Lilly W."/>
            <person name="Lucas S."/>
            <person name="Morin E."/>
            <person name="Murat C."/>
            <person name="Oguiza J.A."/>
            <person name="Park J."/>
            <person name="Pisabarro A.G."/>
            <person name="Riley R."/>
            <person name="Rosling A."/>
            <person name="Salamov A."/>
            <person name="Schmidt O."/>
            <person name="Schmutz J."/>
            <person name="Skrede I."/>
            <person name="Stenlid J."/>
            <person name="Wiebenga A."/>
            <person name="Xie X."/>
            <person name="Kues U."/>
            <person name="Hibbett D.S."/>
            <person name="Hoffmeister D."/>
            <person name="Hogberg N."/>
            <person name="Martin F."/>
            <person name="Grigoriev I.V."/>
            <person name="Watkinson S.C."/>
        </authorList>
    </citation>
    <scope>NUCLEOTIDE SEQUENCE</scope>
    <source>
        <strain evidence="2">S7.9</strain>
    </source>
</reference>
<dbReference type="RefSeq" id="XP_007323683.1">
    <property type="nucleotide sequence ID" value="XM_007323621.1"/>
</dbReference>
<gene>
    <name evidence="2" type="ORF">SERLADRAFT_443017</name>
</gene>
<name>F8PBB0_SERL9</name>
<proteinExistence type="predicted"/>
<evidence type="ECO:0000313" key="2">
    <source>
        <dbReference type="EMBL" id="EGO19550.1"/>
    </source>
</evidence>